<sequence length="882" mass="97981">MSAEVPVTANAFEAIQNIDTGRLSALSERELRPILSCLVRMSLCSPLDTSDKWGERRKEILRCLAGIETVNSLVGLLSIDFHALEQDAKKEQQLRAKTGGQHPESLFISQLSQGIALEFEHSDAARKLRLLLSELLFVVHQIKEPQGEGYWKQSELFDSEVYLEELSDVLCIAQAELPSLLPITEVAEALLHLPNGAWLLCRLVANVPDAFHKVCCSLVANAPEKEEEGVAGQKRVDALRRLCNICPSHALTVRALCVEHCKLASLAVALTLARCDETGQATSDGDDTPEGSISDVVAFVSGVLLGSDMNVRKWFATFVKNGQKSKDTTLMLSSLRHELVRELKCMLDTGANEIAETRVVQGCAFIRLYCALKGIASLRFNDEESRLLLELATRHPPPTAAGVRFICLALSMLLACPYILGTTEQERTAVQWIRWLVREVTHFERASGVQASFGQMLLLIAIHFHSNQNNAIADLVCSTLGMKSAVKANALTRMKAIFVHEIFTEQVVSSHAVNVAVTENLNADITGYLPIHCIYQLLRSRTFSKYEVPIKNWIYRQICSSATPLHSLMTPLIESYVNSIIVPTAKTDRTNEPISEQEILAVFRHSMLTTGRGSEEPMEVEGERSSLTTQLLLLYYVLLYQDTLLLKTPVVSSRRVVTYSGRLLAQLPIKYLLQQAQRQQQLYASLFPALLRLLATHYPHLCLVEDCLDEERMTLPSTVVCQSSRSSCSVVSLQQALNRLTEQTSLAVVLLQQLSMLSPVQTLPYAETIVSCLPSLLPPSGGCSRVPRRVLQLVHDIWLKLHVLMPRKLRVMTVNALRPVNGGFSATAYTEDDLTLDPLTVLRCDDRVFRCAPLLEMTLRVLEGFLQASRSHLASHAQVTDS</sequence>
<organism evidence="4 5">
    <name type="scientific">Ridgeia piscesae</name>
    <name type="common">Tubeworm</name>
    <dbReference type="NCBI Taxonomy" id="27915"/>
    <lineage>
        <taxon>Eukaryota</taxon>
        <taxon>Metazoa</taxon>
        <taxon>Spiralia</taxon>
        <taxon>Lophotrochozoa</taxon>
        <taxon>Annelida</taxon>
        <taxon>Polychaeta</taxon>
        <taxon>Sedentaria</taxon>
        <taxon>Canalipalpata</taxon>
        <taxon>Sabellida</taxon>
        <taxon>Siboglinidae</taxon>
        <taxon>Ridgeia</taxon>
    </lineage>
</organism>
<keyword evidence="3" id="KW-0539">Nucleus</keyword>
<dbReference type="PANTHER" id="PTHR28608:SF1">
    <property type="entry name" value="INTEGRATOR COMPLEX SUBUNIT 2"/>
    <property type="match status" value="1"/>
</dbReference>
<proteinExistence type="inferred from homology"/>
<gene>
    <name evidence="4" type="ORF">NP493_1201g01040</name>
</gene>
<evidence type="ECO:0000256" key="2">
    <source>
        <dbReference type="ARBA" id="ARBA00006705"/>
    </source>
</evidence>
<evidence type="ECO:0000313" key="5">
    <source>
        <dbReference type="Proteomes" id="UP001209878"/>
    </source>
</evidence>
<dbReference type="EMBL" id="JAODUO010001200">
    <property type="protein sequence ID" value="KAK2169226.1"/>
    <property type="molecule type" value="Genomic_DNA"/>
</dbReference>
<name>A0AAD9NI66_RIDPI</name>
<comment type="caution">
    <text evidence="4">The sequence shown here is derived from an EMBL/GenBank/DDBJ whole genome shotgun (WGS) entry which is preliminary data.</text>
</comment>
<keyword evidence="5" id="KW-1185">Reference proteome</keyword>
<evidence type="ECO:0008006" key="6">
    <source>
        <dbReference type="Google" id="ProtNLM"/>
    </source>
</evidence>
<reference evidence="4" key="1">
    <citation type="journal article" date="2023" name="Mol. Biol. Evol.">
        <title>Third-Generation Sequencing Reveals the Adaptive Role of the Epigenome in Three Deep-Sea Polychaetes.</title>
        <authorList>
            <person name="Perez M."/>
            <person name="Aroh O."/>
            <person name="Sun Y."/>
            <person name="Lan Y."/>
            <person name="Juniper S.K."/>
            <person name="Young C.R."/>
            <person name="Angers B."/>
            <person name="Qian P.Y."/>
        </authorList>
    </citation>
    <scope>NUCLEOTIDE SEQUENCE</scope>
    <source>
        <strain evidence="4">R07B-5</strain>
    </source>
</reference>
<dbReference type="InterPro" id="IPR026236">
    <property type="entry name" value="Int2_metazoa"/>
</dbReference>
<dbReference type="AlphaFoldDB" id="A0AAD9NI66"/>
<evidence type="ECO:0000256" key="3">
    <source>
        <dbReference type="ARBA" id="ARBA00023242"/>
    </source>
</evidence>
<dbReference type="GO" id="GO:0034472">
    <property type="term" value="P:snRNA 3'-end processing"/>
    <property type="evidence" value="ECO:0007669"/>
    <property type="project" value="TreeGrafter"/>
</dbReference>
<evidence type="ECO:0000313" key="4">
    <source>
        <dbReference type="EMBL" id="KAK2169226.1"/>
    </source>
</evidence>
<dbReference type="PANTHER" id="PTHR28608">
    <property type="entry name" value="INTEGRATOR COMPLEX SUBUNIT 2"/>
    <property type="match status" value="1"/>
</dbReference>
<protein>
    <recommendedName>
        <fullName evidence="6">Integrator complex subunit 2</fullName>
    </recommendedName>
</protein>
<comment type="subcellular location">
    <subcellularLocation>
        <location evidence="1">Nucleus</location>
    </subcellularLocation>
</comment>
<dbReference type="Proteomes" id="UP001209878">
    <property type="component" value="Unassembled WGS sequence"/>
</dbReference>
<comment type="similarity">
    <text evidence="2">Belongs to the Integrator subunit 2 family.</text>
</comment>
<accession>A0AAD9NI66</accession>
<evidence type="ECO:0000256" key="1">
    <source>
        <dbReference type="ARBA" id="ARBA00004123"/>
    </source>
</evidence>
<dbReference type="GO" id="GO:0032039">
    <property type="term" value="C:integrator complex"/>
    <property type="evidence" value="ECO:0007669"/>
    <property type="project" value="InterPro"/>
</dbReference>
<dbReference type="InterPro" id="IPR029321">
    <property type="entry name" value="INTS2"/>
</dbReference>
<dbReference type="Pfam" id="PF14750">
    <property type="entry name" value="INTS2"/>
    <property type="match status" value="1"/>
</dbReference>
<dbReference type="PRINTS" id="PR02105">
    <property type="entry name" value="INTSUBUNIT2"/>
</dbReference>